<protein>
    <submittedName>
        <fullName evidence="2">Uncharacterized protein</fullName>
    </submittedName>
</protein>
<organism evidence="2 3">
    <name type="scientific">Rotaria socialis</name>
    <dbReference type="NCBI Taxonomy" id="392032"/>
    <lineage>
        <taxon>Eukaryota</taxon>
        <taxon>Metazoa</taxon>
        <taxon>Spiralia</taxon>
        <taxon>Gnathifera</taxon>
        <taxon>Rotifera</taxon>
        <taxon>Eurotatoria</taxon>
        <taxon>Bdelloidea</taxon>
        <taxon>Philodinida</taxon>
        <taxon>Philodinidae</taxon>
        <taxon>Rotaria</taxon>
    </lineage>
</organism>
<feature type="non-terminal residue" evidence="2">
    <location>
        <position position="1"/>
    </location>
</feature>
<dbReference type="Proteomes" id="UP000663873">
    <property type="component" value="Unassembled WGS sequence"/>
</dbReference>
<reference evidence="2" key="1">
    <citation type="submission" date="2021-02" db="EMBL/GenBank/DDBJ databases">
        <authorList>
            <person name="Nowell W R."/>
        </authorList>
    </citation>
    <scope>NUCLEOTIDE SEQUENCE</scope>
</reference>
<feature type="compositionally biased region" description="Polar residues" evidence="1">
    <location>
        <begin position="7"/>
        <end position="17"/>
    </location>
</feature>
<feature type="region of interest" description="Disordered" evidence="1">
    <location>
        <begin position="1"/>
        <end position="24"/>
    </location>
</feature>
<gene>
    <name evidence="2" type="ORF">UJA718_LOCUS48640</name>
</gene>
<comment type="caution">
    <text evidence="2">The sequence shown here is derived from an EMBL/GenBank/DDBJ whole genome shotgun (WGS) entry which is preliminary data.</text>
</comment>
<proteinExistence type="predicted"/>
<keyword evidence="3" id="KW-1185">Reference proteome</keyword>
<name>A0A821Z0N9_9BILA</name>
<accession>A0A821Z0N9</accession>
<dbReference type="EMBL" id="CAJOBP010098386">
    <property type="protein sequence ID" value="CAF4968909.1"/>
    <property type="molecule type" value="Genomic_DNA"/>
</dbReference>
<evidence type="ECO:0000313" key="3">
    <source>
        <dbReference type="Proteomes" id="UP000663873"/>
    </source>
</evidence>
<evidence type="ECO:0000313" key="2">
    <source>
        <dbReference type="EMBL" id="CAF4968909.1"/>
    </source>
</evidence>
<sequence length="24" mass="2195">GVGGNGPQKSIPSNSLAPSGGRTG</sequence>
<dbReference type="AlphaFoldDB" id="A0A821Z0N9"/>
<evidence type="ECO:0000256" key="1">
    <source>
        <dbReference type="SAM" id="MobiDB-lite"/>
    </source>
</evidence>